<organism evidence="3 4">
    <name type="scientific">Desulfosarcina alkanivorans</name>
    <dbReference type="NCBI Taxonomy" id="571177"/>
    <lineage>
        <taxon>Bacteria</taxon>
        <taxon>Pseudomonadati</taxon>
        <taxon>Thermodesulfobacteriota</taxon>
        <taxon>Desulfobacteria</taxon>
        <taxon>Desulfobacterales</taxon>
        <taxon>Desulfosarcinaceae</taxon>
        <taxon>Desulfosarcina</taxon>
    </lineage>
</organism>
<reference evidence="3 4" key="1">
    <citation type="submission" date="2019-11" db="EMBL/GenBank/DDBJ databases">
        <title>Comparative genomics of hydrocarbon-degrading Desulfosarcina strains.</title>
        <authorList>
            <person name="Watanabe M."/>
            <person name="Kojima H."/>
            <person name="Fukui M."/>
        </authorList>
    </citation>
    <scope>NUCLEOTIDE SEQUENCE [LARGE SCALE GENOMIC DNA]</scope>
    <source>
        <strain evidence="3 4">PL12</strain>
    </source>
</reference>
<feature type="signal peptide" evidence="1">
    <location>
        <begin position="1"/>
        <end position="26"/>
    </location>
</feature>
<dbReference type="Proteomes" id="UP000427906">
    <property type="component" value="Chromosome"/>
</dbReference>
<sequence length="295" mass="32058">MKHRFNQPLVIMIAVVLMASALFATAALSTKPSAGDAVRGRAKAVLRVDGMTCGGCIATIEKSLAGFEGVDDVQVENASGTTEILYDSALAPDVERMAAAITANGYPGTVMRTLSPDPIREQDRANTARSEKAIASVGGVEIPRSDLEIEMAHVHSRYQMAYGENAMASDQDQRLLNNLKVQIARRLVDESIKLQEIRSAGFTVDPSMLAQQYETFWKERGFADQAVDKLRKRTEVANLCLIEQTGIGGARIHAQPLQINDELDGEKRCVALSLSVESCSVVLFSTNLKRDISCL</sequence>
<gene>
    <name evidence="3" type="ORF">DSCA_38610</name>
</gene>
<evidence type="ECO:0000259" key="2">
    <source>
        <dbReference type="PROSITE" id="PS50846"/>
    </source>
</evidence>
<dbReference type="AlphaFoldDB" id="A0A5K7YSH3"/>
<dbReference type="EMBL" id="AP021874">
    <property type="protein sequence ID" value="BBO69931.1"/>
    <property type="molecule type" value="Genomic_DNA"/>
</dbReference>
<proteinExistence type="predicted"/>
<protein>
    <recommendedName>
        <fullName evidence="2">HMA domain-containing protein</fullName>
    </recommendedName>
</protein>
<dbReference type="SUPFAM" id="SSF55008">
    <property type="entry name" value="HMA, heavy metal-associated domain"/>
    <property type="match status" value="1"/>
</dbReference>
<name>A0A5K7YSH3_9BACT</name>
<keyword evidence="1" id="KW-0732">Signal</keyword>
<accession>A0A5K7YSH3</accession>
<dbReference type="KEGG" id="dalk:DSCA_38610"/>
<dbReference type="Pfam" id="PF13623">
    <property type="entry name" value="SurA_N_2"/>
    <property type="match status" value="1"/>
</dbReference>
<keyword evidence="4" id="KW-1185">Reference proteome</keyword>
<dbReference type="Pfam" id="PF00403">
    <property type="entry name" value="HMA"/>
    <property type="match status" value="1"/>
</dbReference>
<dbReference type="Gene3D" id="1.10.4030.10">
    <property type="entry name" value="Porin chaperone SurA, peptide-binding domain"/>
    <property type="match status" value="1"/>
</dbReference>
<dbReference type="InterPro" id="IPR027304">
    <property type="entry name" value="Trigger_fact/SurA_dom_sf"/>
</dbReference>
<dbReference type="InterPro" id="IPR036163">
    <property type="entry name" value="HMA_dom_sf"/>
</dbReference>
<feature type="chain" id="PRO_5024365729" description="HMA domain-containing protein" evidence="1">
    <location>
        <begin position="27"/>
        <end position="295"/>
    </location>
</feature>
<feature type="domain" description="HMA" evidence="2">
    <location>
        <begin position="42"/>
        <end position="109"/>
    </location>
</feature>
<dbReference type="CDD" id="cd00371">
    <property type="entry name" value="HMA"/>
    <property type="match status" value="1"/>
</dbReference>
<dbReference type="GO" id="GO:0046872">
    <property type="term" value="F:metal ion binding"/>
    <property type="evidence" value="ECO:0007669"/>
    <property type="project" value="InterPro"/>
</dbReference>
<dbReference type="Gene3D" id="3.30.70.100">
    <property type="match status" value="1"/>
</dbReference>
<evidence type="ECO:0000313" key="4">
    <source>
        <dbReference type="Proteomes" id="UP000427906"/>
    </source>
</evidence>
<dbReference type="InterPro" id="IPR006121">
    <property type="entry name" value="HMA_dom"/>
</dbReference>
<dbReference type="RefSeq" id="WP_167527866.1">
    <property type="nucleotide sequence ID" value="NZ_AP021874.1"/>
</dbReference>
<dbReference type="SUPFAM" id="SSF109998">
    <property type="entry name" value="Triger factor/SurA peptide-binding domain-like"/>
    <property type="match status" value="1"/>
</dbReference>
<evidence type="ECO:0000256" key="1">
    <source>
        <dbReference type="SAM" id="SignalP"/>
    </source>
</evidence>
<evidence type="ECO:0000313" key="3">
    <source>
        <dbReference type="EMBL" id="BBO69931.1"/>
    </source>
</evidence>
<dbReference type="PROSITE" id="PS50846">
    <property type="entry name" value="HMA_2"/>
    <property type="match status" value="1"/>
</dbReference>